<proteinExistence type="predicted"/>
<reference evidence="1" key="1">
    <citation type="journal article" date="2023" name="Mol. Phylogenet. Evol.">
        <title>Genome-scale phylogeny and comparative genomics of the fungal order Sordariales.</title>
        <authorList>
            <person name="Hensen N."/>
            <person name="Bonometti L."/>
            <person name="Westerberg I."/>
            <person name="Brannstrom I.O."/>
            <person name="Guillou S."/>
            <person name="Cros-Aarteil S."/>
            <person name="Calhoun S."/>
            <person name="Haridas S."/>
            <person name="Kuo A."/>
            <person name="Mondo S."/>
            <person name="Pangilinan J."/>
            <person name="Riley R."/>
            <person name="LaButti K."/>
            <person name="Andreopoulos B."/>
            <person name="Lipzen A."/>
            <person name="Chen C."/>
            <person name="Yan M."/>
            <person name="Daum C."/>
            <person name="Ng V."/>
            <person name="Clum A."/>
            <person name="Steindorff A."/>
            <person name="Ohm R.A."/>
            <person name="Martin F."/>
            <person name="Silar P."/>
            <person name="Natvig D.O."/>
            <person name="Lalanne C."/>
            <person name="Gautier V."/>
            <person name="Ament-Velasquez S.L."/>
            <person name="Kruys A."/>
            <person name="Hutchinson M.I."/>
            <person name="Powell A.J."/>
            <person name="Barry K."/>
            <person name="Miller A.N."/>
            <person name="Grigoriev I.V."/>
            <person name="Debuchy R."/>
            <person name="Gladieux P."/>
            <person name="Hiltunen Thoren M."/>
            <person name="Johannesson H."/>
        </authorList>
    </citation>
    <scope>NUCLEOTIDE SEQUENCE</scope>
    <source>
        <strain evidence="1">CBS 757.83</strain>
    </source>
</reference>
<evidence type="ECO:0000313" key="1">
    <source>
        <dbReference type="EMBL" id="KAK4101879.1"/>
    </source>
</evidence>
<dbReference type="Proteomes" id="UP001305647">
    <property type="component" value="Unassembled WGS sequence"/>
</dbReference>
<comment type="caution">
    <text evidence="1">The sequence shown here is derived from an EMBL/GenBank/DDBJ whole genome shotgun (WGS) entry which is preliminary data.</text>
</comment>
<name>A0AAN6T2P3_9PEZI</name>
<evidence type="ECO:0000313" key="2">
    <source>
        <dbReference type="Proteomes" id="UP001305647"/>
    </source>
</evidence>
<dbReference type="EMBL" id="MU863633">
    <property type="protein sequence ID" value="KAK4101879.1"/>
    <property type="molecule type" value="Genomic_DNA"/>
</dbReference>
<sequence>MQVSRTTSSFSHTLITLSRIADATGRRRDASDVQTRDNGFRCCSRPPPSPLHLQQNQHYDMFCAFLTLRRRVQSRIFCTYASQILQADEPCLALHLHTRWNTKRLPANIEALPEPHVQVERSLRLQDSQFVRSLLLPACPLKDSRQQLCKAS</sequence>
<reference evidence="1" key="2">
    <citation type="submission" date="2023-05" db="EMBL/GenBank/DDBJ databases">
        <authorList>
            <consortium name="Lawrence Berkeley National Laboratory"/>
            <person name="Steindorff A."/>
            <person name="Hensen N."/>
            <person name="Bonometti L."/>
            <person name="Westerberg I."/>
            <person name="Brannstrom I.O."/>
            <person name="Guillou S."/>
            <person name="Cros-Aarteil S."/>
            <person name="Calhoun S."/>
            <person name="Haridas S."/>
            <person name="Kuo A."/>
            <person name="Mondo S."/>
            <person name="Pangilinan J."/>
            <person name="Riley R."/>
            <person name="Labutti K."/>
            <person name="Andreopoulos B."/>
            <person name="Lipzen A."/>
            <person name="Chen C."/>
            <person name="Yanf M."/>
            <person name="Daum C."/>
            <person name="Ng V."/>
            <person name="Clum A."/>
            <person name="Ohm R."/>
            <person name="Martin F."/>
            <person name="Silar P."/>
            <person name="Natvig D."/>
            <person name="Lalanne C."/>
            <person name="Gautier V."/>
            <person name="Ament-Velasquez S.L."/>
            <person name="Kruys A."/>
            <person name="Hutchinson M.I."/>
            <person name="Powell A.J."/>
            <person name="Barry K."/>
            <person name="Miller A.N."/>
            <person name="Grigoriev I.V."/>
            <person name="Debuchy R."/>
            <person name="Gladieux P."/>
            <person name="Thoren M.H."/>
            <person name="Johannesson H."/>
        </authorList>
    </citation>
    <scope>NUCLEOTIDE SEQUENCE</scope>
    <source>
        <strain evidence="1">CBS 757.83</strain>
    </source>
</reference>
<gene>
    <name evidence="1" type="ORF">N658DRAFT_40422</name>
</gene>
<accession>A0AAN6T2P3</accession>
<protein>
    <submittedName>
        <fullName evidence="1">Uncharacterized protein</fullName>
    </submittedName>
</protein>
<dbReference type="AlphaFoldDB" id="A0AAN6T2P3"/>
<organism evidence="1 2">
    <name type="scientific">Parathielavia hyrcaniae</name>
    <dbReference type="NCBI Taxonomy" id="113614"/>
    <lineage>
        <taxon>Eukaryota</taxon>
        <taxon>Fungi</taxon>
        <taxon>Dikarya</taxon>
        <taxon>Ascomycota</taxon>
        <taxon>Pezizomycotina</taxon>
        <taxon>Sordariomycetes</taxon>
        <taxon>Sordariomycetidae</taxon>
        <taxon>Sordariales</taxon>
        <taxon>Chaetomiaceae</taxon>
        <taxon>Parathielavia</taxon>
    </lineage>
</organism>
<keyword evidence="2" id="KW-1185">Reference proteome</keyword>